<reference evidence="2" key="1">
    <citation type="submission" date="2018-08" db="EMBL/GenBank/DDBJ databases">
        <authorList>
            <person name="Kim S.-J."/>
            <person name="Jung G.-Y."/>
        </authorList>
    </citation>
    <scope>NUCLEOTIDE SEQUENCE [LARGE SCALE GENOMIC DNA]</scope>
    <source>
        <strain evidence="2">GY_H</strain>
    </source>
</reference>
<evidence type="ECO:0000313" key="2">
    <source>
        <dbReference type="Proteomes" id="UP000263993"/>
    </source>
</evidence>
<comment type="caution">
    <text evidence="1">The sequence shown here is derived from an EMBL/GenBank/DDBJ whole genome shotgun (WGS) entry which is preliminary data.</text>
</comment>
<evidence type="ECO:0000313" key="1">
    <source>
        <dbReference type="EMBL" id="RDV01134.1"/>
    </source>
</evidence>
<name>A0A371B0T8_9BRAD</name>
<dbReference type="Proteomes" id="UP000263993">
    <property type="component" value="Unassembled WGS sequence"/>
</dbReference>
<accession>A0A371B0T8</accession>
<gene>
    <name evidence="1" type="ORF">DXH78_18010</name>
</gene>
<dbReference type="EMBL" id="QRGO01000003">
    <property type="protein sequence ID" value="RDV01134.1"/>
    <property type="molecule type" value="Genomic_DNA"/>
</dbReference>
<dbReference type="AlphaFoldDB" id="A0A371B0T8"/>
<sequence>MTHKYPVGTSVYFEAGIHAGGARGVCKVVRHMPVERDNRILYRIKSAAETFERTVEEDNLQKG</sequence>
<proteinExistence type="predicted"/>
<dbReference type="RefSeq" id="WP_115518650.1">
    <property type="nucleotide sequence ID" value="NZ_QRGO01000003.1"/>
</dbReference>
<dbReference type="OrthoDB" id="8451105at2"/>
<protein>
    <submittedName>
        <fullName evidence="1">Uncharacterized protein</fullName>
    </submittedName>
</protein>
<keyword evidence="2" id="KW-1185">Reference proteome</keyword>
<organism evidence="1 2">
    <name type="scientific">Undibacter mobilis</name>
    <dbReference type="NCBI Taxonomy" id="2292256"/>
    <lineage>
        <taxon>Bacteria</taxon>
        <taxon>Pseudomonadati</taxon>
        <taxon>Pseudomonadota</taxon>
        <taxon>Alphaproteobacteria</taxon>
        <taxon>Hyphomicrobiales</taxon>
        <taxon>Nitrobacteraceae</taxon>
        <taxon>Undibacter</taxon>
    </lineage>
</organism>